<comment type="caution">
    <text evidence="2">The sequence shown here is derived from an EMBL/GenBank/DDBJ whole genome shotgun (WGS) entry which is preliminary data.</text>
</comment>
<dbReference type="AlphaFoldDB" id="A0A2N7JJB0"/>
<protein>
    <recommendedName>
        <fullName evidence="4">Integrating conjugative element protein</fullName>
    </recommendedName>
</protein>
<reference evidence="3" key="1">
    <citation type="submission" date="2016-07" db="EMBL/GenBank/DDBJ databases">
        <title>Nontailed viruses are major unrecognized killers of bacteria in the ocean.</title>
        <authorList>
            <person name="Kauffman K."/>
            <person name="Hussain F."/>
            <person name="Yang J."/>
            <person name="Arevalo P."/>
            <person name="Brown J."/>
            <person name="Cutler M."/>
            <person name="Kelly L."/>
            <person name="Polz M.F."/>
        </authorList>
    </citation>
    <scope>NUCLEOTIDE SEQUENCE [LARGE SCALE GENOMIC DNA]</scope>
    <source>
        <strain evidence="3">10N.261.48.B5</strain>
    </source>
</reference>
<evidence type="ECO:0008006" key="4">
    <source>
        <dbReference type="Google" id="ProtNLM"/>
    </source>
</evidence>
<evidence type="ECO:0000313" key="2">
    <source>
        <dbReference type="EMBL" id="PMM40568.1"/>
    </source>
</evidence>
<gene>
    <name evidence="2" type="ORF">BCT54_12235</name>
</gene>
<feature type="signal peptide" evidence="1">
    <location>
        <begin position="1"/>
        <end position="21"/>
    </location>
</feature>
<proteinExistence type="predicted"/>
<name>A0A2N7JJB0_VIBSP</name>
<sequence>MSRYVIGLCFLLSLIALPTLAQPQSARDFAFMLPVKTLTLTPGKVKPRELSQPIRQPIFIVGADAASHRWIKRHYAYLKRIKAKGIAVNVRTTAQLQALMNHQLPIYPLQGDEMAEIFSLSHYPVLLEQGALKQ</sequence>
<dbReference type="NCBIfam" id="TIGR03765">
    <property type="entry name" value="ICE_PFL_4695"/>
    <property type="match status" value="1"/>
</dbReference>
<dbReference type="Proteomes" id="UP000235533">
    <property type="component" value="Unassembled WGS sequence"/>
</dbReference>
<dbReference type="Pfam" id="PF11072">
    <property type="entry name" value="DUF2859"/>
    <property type="match status" value="1"/>
</dbReference>
<organism evidence="2 3">
    <name type="scientific">Vibrio splendidus</name>
    <dbReference type="NCBI Taxonomy" id="29497"/>
    <lineage>
        <taxon>Bacteria</taxon>
        <taxon>Pseudomonadati</taxon>
        <taxon>Pseudomonadota</taxon>
        <taxon>Gammaproteobacteria</taxon>
        <taxon>Vibrionales</taxon>
        <taxon>Vibrionaceae</taxon>
        <taxon>Vibrio</taxon>
    </lineage>
</organism>
<evidence type="ECO:0000313" key="3">
    <source>
        <dbReference type="Proteomes" id="UP000235533"/>
    </source>
</evidence>
<keyword evidence="1" id="KW-0732">Signal</keyword>
<dbReference type="EMBL" id="MCZF01000300">
    <property type="protein sequence ID" value="PMM40568.1"/>
    <property type="molecule type" value="Genomic_DNA"/>
</dbReference>
<accession>A0A2N7JJB0</accession>
<evidence type="ECO:0000256" key="1">
    <source>
        <dbReference type="SAM" id="SignalP"/>
    </source>
</evidence>
<feature type="chain" id="PRO_5014666365" description="Integrating conjugative element protein" evidence="1">
    <location>
        <begin position="22"/>
        <end position="134"/>
    </location>
</feature>
<dbReference type="RefSeq" id="WP_102554009.1">
    <property type="nucleotide sequence ID" value="NZ_MCZF01000300.1"/>
</dbReference>
<dbReference type="InterPro" id="IPR021300">
    <property type="entry name" value="Integr_conj_element_PFL4695"/>
</dbReference>